<protein>
    <submittedName>
        <fullName evidence="1">16881_t:CDS:1</fullName>
    </submittedName>
</protein>
<comment type="caution">
    <text evidence="1">The sequence shown here is derived from an EMBL/GenBank/DDBJ whole genome shotgun (WGS) entry which is preliminary data.</text>
</comment>
<name>A0ACA9R287_9GLOM</name>
<gene>
    <name evidence="1" type="ORF">DHETER_LOCUS15980</name>
</gene>
<accession>A0ACA9R287</accession>
<evidence type="ECO:0000313" key="1">
    <source>
        <dbReference type="EMBL" id="CAG8773548.1"/>
    </source>
</evidence>
<evidence type="ECO:0000313" key="2">
    <source>
        <dbReference type="Proteomes" id="UP000789702"/>
    </source>
</evidence>
<sequence length="48" mass="5364">SKTKKLDKEEVTEIIDNTGDESVFLDENVDSSNVDLLVERAINTLLNV</sequence>
<keyword evidence="2" id="KW-1185">Reference proteome</keyword>
<dbReference type="EMBL" id="CAJVPU010058344">
    <property type="protein sequence ID" value="CAG8773548.1"/>
    <property type="molecule type" value="Genomic_DNA"/>
</dbReference>
<feature type="non-terminal residue" evidence="1">
    <location>
        <position position="48"/>
    </location>
</feature>
<dbReference type="Proteomes" id="UP000789702">
    <property type="component" value="Unassembled WGS sequence"/>
</dbReference>
<reference evidence="1" key="1">
    <citation type="submission" date="2021-06" db="EMBL/GenBank/DDBJ databases">
        <authorList>
            <person name="Kallberg Y."/>
            <person name="Tangrot J."/>
            <person name="Rosling A."/>
        </authorList>
    </citation>
    <scope>NUCLEOTIDE SEQUENCE</scope>
    <source>
        <strain evidence="1">IL203A</strain>
    </source>
</reference>
<proteinExistence type="predicted"/>
<feature type="non-terminal residue" evidence="1">
    <location>
        <position position="1"/>
    </location>
</feature>
<organism evidence="1 2">
    <name type="scientific">Dentiscutata heterogama</name>
    <dbReference type="NCBI Taxonomy" id="1316150"/>
    <lineage>
        <taxon>Eukaryota</taxon>
        <taxon>Fungi</taxon>
        <taxon>Fungi incertae sedis</taxon>
        <taxon>Mucoromycota</taxon>
        <taxon>Glomeromycotina</taxon>
        <taxon>Glomeromycetes</taxon>
        <taxon>Diversisporales</taxon>
        <taxon>Gigasporaceae</taxon>
        <taxon>Dentiscutata</taxon>
    </lineage>
</organism>